<proteinExistence type="predicted"/>
<reference evidence="1 2" key="1">
    <citation type="journal article" date="2020" name="Mol. Biol. Evol.">
        <title>Distinct Expression and Methylation Patterns for Genes with Different Fates following a Single Whole-Genome Duplication in Flowering Plants.</title>
        <authorList>
            <person name="Shi T."/>
            <person name="Rahmani R.S."/>
            <person name="Gugger P.F."/>
            <person name="Wang M."/>
            <person name="Li H."/>
            <person name="Zhang Y."/>
            <person name="Li Z."/>
            <person name="Wang Q."/>
            <person name="Van de Peer Y."/>
            <person name="Marchal K."/>
            <person name="Chen J."/>
        </authorList>
    </citation>
    <scope>NUCLEOTIDE SEQUENCE [LARGE SCALE GENOMIC DNA]</scope>
    <source>
        <tissue evidence="1">Leaf</tissue>
    </source>
</reference>
<organism evidence="1 2">
    <name type="scientific">Nelumbo nucifera</name>
    <name type="common">Sacred lotus</name>
    <dbReference type="NCBI Taxonomy" id="4432"/>
    <lineage>
        <taxon>Eukaryota</taxon>
        <taxon>Viridiplantae</taxon>
        <taxon>Streptophyta</taxon>
        <taxon>Embryophyta</taxon>
        <taxon>Tracheophyta</taxon>
        <taxon>Spermatophyta</taxon>
        <taxon>Magnoliopsida</taxon>
        <taxon>Proteales</taxon>
        <taxon>Nelumbonaceae</taxon>
        <taxon>Nelumbo</taxon>
    </lineage>
</organism>
<name>A0A822YPB3_NELNU</name>
<dbReference type="AlphaFoldDB" id="A0A822YPB3"/>
<dbReference type="Proteomes" id="UP000607653">
    <property type="component" value="Unassembled WGS sequence"/>
</dbReference>
<sequence length="230" mass="27607">MIKNIKVYCFLLRLKNPKEIAISSIQRREMSLDVMVIQKDITLTELIKKGIFIIDPIRLSIKWDGQFIMYQTIGISLVHKNKHQTNQRYREKRYVDKNDFDESISKHEQMVGNGRKNQYDFLAPENILSPRRHRKLKIRICFNLENGNVVDKNLVFFNGNNVRNCGQILTEDKHLDTDTNNFININLKFFLWPNYRLEDLACMNHFWFDTNNGSRFHMLRIHMYPRLKRN</sequence>
<accession>A0A822YPB3</accession>
<evidence type="ECO:0000313" key="1">
    <source>
        <dbReference type="EMBL" id="DAD32845.1"/>
    </source>
</evidence>
<gene>
    <name evidence="1" type="ORF">HUJ06_011696</name>
</gene>
<keyword evidence="2" id="KW-1185">Reference proteome</keyword>
<comment type="caution">
    <text evidence="1">The sequence shown here is derived from an EMBL/GenBank/DDBJ whole genome shotgun (WGS) entry which is preliminary data.</text>
</comment>
<protein>
    <recommendedName>
        <fullName evidence="3">Protein TIC 214</fullName>
    </recommendedName>
</protein>
<evidence type="ECO:0008006" key="3">
    <source>
        <dbReference type="Google" id="ProtNLM"/>
    </source>
</evidence>
<dbReference type="EMBL" id="DUZY01000003">
    <property type="protein sequence ID" value="DAD32845.1"/>
    <property type="molecule type" value="Genomic_DNA"/>
</dbReference>
<evidence type="ECO:0000313" key="2">
    <source>
        <dbReference type="Proteomes" id="UP000607653"/>
    </source>
</evidence>